<comment type="caution">
    <text evidence="1">The sequence shown here is derived from an EMBL/GenBank/DDBJ whole genome shotgun (WGS) entry which is preliminary data.</text>
</comment>
<dbReference type="InterPro" id="IPR053841">
    <property type="entry name" value="MksE"/>
</dbReference>
<dbReference type="Gene3D" id="1.10.10.2250">
    <property type="match status" value="1"/>
</dbReference>
<accession>A0A9D7FAN7</accession>
<evidence type="ECO:0000313" key="2">
    <source>
        <dbReference type="Proteomes" id="UP000886602"/>
    </source>
</evidence>
<name>A0A9D7FAN7_9RHOO</name>
<dbReference type="AlphaFoldDB" id="A0A9D7FAN7"/>
<dbReference type="InterPro" id="IPR042038">
    <property type="entry name" value="MukE_N"/>
</dbReference>
<dbReference type="EMBL" id="JADJNC010000006">
    <property type="protein sequence ID" value="MBK7422323.1"/>
    <property type="molecule type" value="Genomic_DNA"/>
</dbReference>
<dbReference type="Pfam" id="PF21980">
    <property type="entry name" value="MksE"/>
    <property type="match status" value="1"/>
</dbReference>
<proteinExistence type="predicted"/>
<sequence>MTEQFERLDEIFRELSRGKHLSAADGDLFSALEKRPTDYEALFKQLGFQLEIDARGFYYFFGSNKGRRITFSVLLFSSIS</sequence>
<organism evidence="1 2">
    <name type="scientific">Candidatus Propionivibrio dominans</name>
    <dbReference type="NCBI Taxonomy" id="2954373"/>
    <lineage>
        <taxon>Bacteria</taxon>
        <taxon>Pseudomonadati</taxon>
        <taxon>Pseudomonadota</taxon>
        <taxon>Betaproteobacteria</taxon>
        <taxon>Rhodocyclales</taxon>
        <taxon>Rhodocyclaceae</taxon>
        <taxon>Propionivibrio</taxon>
    </lineage>
</organism>
<gene>
    <name evidence="1" type="ORF">IPJ48_04075</name>
</gene>
<protein>
    <submittedName>
        <fullName evidence="1">Uncharacterized protein</fullName>
    </submittedName>
</protein>
<reference evidence="1" key="1">
    <citation type="submission" date="2020-10" db="EMBL/GenBank/DDBJ databases">
        <title>Connecting structure to function with the recovery of over 1000 high-quality activated sludge metagenome-assembled genomes encoding full-length rRNA genes using long-read sequencing.</title>
        <authorList>
            <person name="Singleton C.M."/>
            <person name="Petriglieri F."/>
            <person name="Kristensen J.M."/>
            <person name="Kirkegaard R.H."/>
            <person name="Michaelsen T.Y."/>
            <person name="Andersen M.H."/>
            <person name="Karst S.M."/>
            <person name="Dueholm M.S."/>
            <person name="Nielsen P.H."/>
            <person name="Albertsen M."/>
        </authorList>
    </citation>
    <scope>NUCLEOTIDE SEQUENCE</scope>
    <source>
        <strain evidence="1">EsbW_18-Q3-R4-48_MAXAC.044</strain>
    </source>
</reference>
<evidence type="ECO:0000313" key="1">
    <source>
        <dbReference type="EMBL" id="MBK7422323.1"/>
    </source>
</evidence>
<dbReference type="Proteomes" id="UP000886602">
    <property type="component" value="Unassembled WGS sequence"/>
</dbReference>